<keyword evidence="4" id="KW-1185">Reference proteome</keyword>
<dbReference type="Proteomes" id="UP000288716">
    <property type="component" value="Unassembled WGS sequence"/>
</dbReference>
<dbReference type="VEuPathDB" id="VectorBase:LDEU009732"/>
<comment type="cofactor">
    <cofactor evidence="1">
        <name>Zn(2+)</name>
        <dbReference type="ChEBI" id="CHEBI:29105"/>
    </cofactor>
</comment>
<reference evidence="3 4" key="1">
    <citation type="journal article" date="2018" name="Gigascience">
        <title>Genomes of trombidid mites reveal novel predicted allergens and laterally-transferred genes associated with secondary metabolism.</title>
        <authorList>
            <person name="Dong X."/>
            <person name="Chaisiri K."/>
            <person name="Xia D."/>
            <person name="Armstrong S.D."/>
            <person name="Fang Y."/>
            <person name="Donnelly M.J."/>
            <person name="Kadowaki T."/>
            <person name="McGarry J.W."/>
            <person name="Darby A.C."/>
            <person name="Makepeace B.L."/>
        </authorList>
    </citation>
    <scope>NUCLEOTIDE SEQUENCE [LARGE SCALE GENOMIC DNA]</scope>
    <source>
        <strain evidence="3">UoL-UT</strain>
    </source>
</reference>
<dbReference type="Pfam" id="PF01400">
    <property type="entry name" value="Astacin"/>
    <property type="match status" value="1"/>
</dbReference>
<gene>
    <name evidence="3" type="ORF">B4U80_13578</name>
</gene>
<evidence type="ECO:0000313" key="4">
    <source>
        <dbReference type="Proteomes" id="UP000288716"/>
    </source>
</evidence>
<dbReference type="SUPFAM" id="SSF55486">
    <property type="entry name" value="Metalloproteases ('zincins'), catalytic domain"/>
    <property type="match status" value="1"/>
</dbReference>
<dbReference type="PANTHER" id="PTHR10127">
    <property type="entry name" value="DISCOIDIN, CUB, EGF, LAMININ , AND ZINC METALLOPROTEASE DOMAIN CONTAINING"/>
    <property type="match status" value="1"/>
</dbReference>
<dbReference type="EMBL" id="NCKV01009179">
    <property type="protein sequence ID" value="RWS22308.1"/>
    <property type="molecule type" value="Genomic_DNA"/>
</dbReference>
<dbReference type="AlphaFoldDB" id="A0A443S433"/>
<sequence>MSSRQYDLDPDLPLYIPTLLIPSTAADAYKMQLNDFWYSRGSKRYVTPMFRNNKYVVRYYVLSELKAEAKENIPRLLEKYGFETYDQYQKWLKDVNNNPITVEDIKAQHAEIEANTCLYFYSIANEVEVDEKFFVIVYNFYKYGCEVEYDTVGRLPRSVYINVGTCPQSKKYALTRALMQVLGFILEHRRPDRNSYVNFHFRNAAIGDYWRFLMINYNFAPNVKMNEEPFIYDYYSVMHFRQDEYFKYEVRDTGPGGGRRPGVSKAIPKHVLEPICKIDPKDMGGIELSKRDKQRLQILYSCDKLKPIIDEVILTPEGRNAFYYDAASGYVPWGYRNDITHHHPDQITK</sequence>
<organism evidence="3 4">
    <name type="scientific">Leptotrombidium deliense</name>
    <dbReference type="NCBI Taxonomy" id="299467"/>
    <lineage>
        <taxon>Eukaryota</taxon>
        <taxon>Metazoa</taxon>
        <taxon>Ecdysozoa</taxon>
        <taxon>Arthropoda</taxon>
        <taxon>Chelicerata</taxon>
        <taxon>Arachnida</taxon>
        <taxon>Acari</taxon>
        <taxon>Acariformes</taxon>
        <taxon>Trombidiformes</taxon>
        <taxon>Prostigmata</taxon>
        <taxon>Anystina</taxon>
        <taxon>Parasitengona</taxon>
        <taxon>Trombiculoidea</taxon>
        <taxon>Trombiculidae</taxon>
        <taxon>Leptotrombidium</taxon>
    </lineage>
</organism>
<dbReference type="OrthoDB" id="291007at2759"/>
<evidence type="ECO:0000259" key="2">
    <source>
        <dbReference type="Pfam" id="PF01400"/>
    </source>
</evidence>
<dbReference type="PANTHER" id="PTHR10127:SF850">
    <property type="entry name" value="METALLOENDOPEPTIDASE"/>
    <property type="match status" value="1"/>
</dbReference>
<name>A0A443S433_9ACAR</name>
<evidence type="ECO:0000313" key="3">
    <source>
        <dbReference type="EMBL" id="RWS22308.1"/>
    </source>
</evidence>
<accession>A0A443S433</accession>
<dbReference type="InterPro" id="IPR024079">
    <property type="entry name" value="MetalloPept_cat_dom_sf"/>
</dbReference>
<protein>
    <submittedName>
        <fullName evidence="3">Astacin-like metalloendopeptidase</fullName>
    </submittedName>
</protein>
<dbReference type="InterPro" id="IPR001506">
    <property type="entry name" value="Peptidase_M12A"/>
</dbReference>
<dbReference type="Gene3D" id="3.40.390.10">
    <property type="entry name" value="Collagenase (Catalytic Domain)"/>
    <property type="match status" value="1"/>
</dbReference>
<dbReference type="GO" id="GO:0006508">
    <property type="term" value="P:proteolysis"/>
    <property type="evidence" value="ECO:0007669"/>
    <property type="project" value="InterPro"/>
</dbReference>
<proteinExistence type="predicted"/>
<dbReference type="GO" id="GO:0004222">
    <property type="term" value="F:metalloendopeptidase activity"/>
    <property type="evidence" value="ECO:0007669"/>
    <property type="project" value="InterPro"/>
</dbReference>
<feature type="domain" description="Peptidase M12A" evidence="2">
    <location>
        <begin position="99"/>
        <end position="247"/>
    </location>
</feature>
<evidence type="ECO:0000256" key="1">
    <source>
        <dbReference type="ARBA" id="ARBA00001947"/>
    </source>
</evidence>
<comment type="caution">
    <text evidence="3">The sequence shown here is derived from an EMBL/GenBank/DDBJ whole genome shotgun (WGS) entry which is preliminary data.</text>
</comment>